<dbReference type="Pfam" id="PF11976">
    <property type="entry name" value="Rad60-SLD"/>
    <property type="match status" value="1"/>
</dbReference>
<proteinExistence type="predicted"/>
<feature type="compositionally biased region" description="Basic and acidic residues" evidence="1">
    <location>
        <begin position="8"/>
        <end position="26"/>
    </location>
</feature>
<dbReference type="EMBL" id="CAUJNA010000967">
    <property type="protein sequence ID" value="CAJ1382970.1"/>
    <property type="molecule type" value="Genomic_DNA"/>
</dbReference>
<comment type="caution">
    <text evidence="3">The sequence shown here is derived from an EMBL/GenBank/DDBJ whole genome shotgun (WGS) entry which is preliminary data.</text>
</comment>
<dbReference type="AlphaFoldDB" id="A0AA36I8J8"/>
<dbReference type="InterPro" id="IPR029071">
    <property type="entry name" value="Ubiquitin-like_domsf"/>
</dbReference>
<reference evidence="3" key="1">
    <citation type="submission" date="2023-08" db="EMBL/GenBank/DDBJ databases">
        <authorList>
            <person name="Chen Y."/>
            <person name="Shah S."/>
            <person name="Dougan E. K."/>
            <person name="Thang M."/>
            <person name="Chan C."/>
        </authorList>
    </citation>
    <scope>NUCLEOTIDE SEQUENCE</scope>
</reference>
<dbReference type="SUPFAM" id="SSF54236">
    <property type="entry name" value="Ubiquitin-like"/>
    <property type="match status" value="1"/>
</dbReference>
<dbReference type="CDD" id="cd01763">
    <property type="entry name" value="Ubl_SUMO_like"/>
    <property type="match status" value="1"/>
</dbReference>
<evidence type="ECO:0000256" key="1">
    <source>
        <dbReference type="SAM" id="MobiDB-lite"/>
    </source>
</evidence>
<dbReference type="Proteomes" id="UP001178507">
    <property type="component" value="Unassembled WGS sequence"/>
</dbReference>
<sequence length="297" mass="33536">MASALGALKEERLGPRTPGLKDHKGDPLPSQRIALSSPSEMKVAFNLLDEQKRGVLDHQQAIRWLRCAGWCLPERQLSDMLSEQRQRSKLGALPKEERWGLRQLLEVLERNKSRENTSLKTLQQALRASCGQRSMGGKAPWGPQVEGTLAKNRSKISKERLLRVFPKADLVVSELGLESKRILDCDALADRVLQRIYEPSVPSWAGPSVFVTVKRDNAPDVRIKYASHAQLDLLFDIYCRKIQVDRSQVRFVLDGAELEDEDTFEGLHLTSQDAIKAIVLPPRQRNPVRFEPDSESS</sequence>
<evidence type="ECO:0000313" key="3">
    <source>
        <dbReference type="EMBL" id="CAJ1382970.1"/>
    </source>
</evidence>
<dbReference type="PROSITE" id="PS50053">
    <property type="entry name" value="UBIQUITIN_2"/>
    <property type="match status" value="1"/>
</dbReference>
<gene>
    <name evidence="3" type="ORF">EVOR1521_LOCUS10213</name>
</gene>
<keyword evidence="4" id="KW-1185">Reference proteome</keyword>
<dbReference type="InterPro" id="IPR000626">
    <property type="entry name" value="Ubiquitin-like_dom"/>
</dbReference>
<dbReference type="InterPro" id="IPR022617">
    <property type="entry name" value="Rad60/SUMO-like_dom"/>
</dbReference>
<evidence type="ECO:0000259" key="2">
    <source>
        <dbReference type="PROSITE" id="PS50053"/>
    </source>
</evidence>
<protein>
    <recommendedName>
        <fullName evidence="2">Ubiquitin-like domain-containing protein</fullName>
    </recommendedName>
</protein>
<accession>A0AA36I8J8</accession>
<evidence type="ECO:0000313" key="4">
    <source>
        <dbReference type="Proteomes" id="UP001178507"/>
    </source>
</evidence>
<dbReference type="InterPro" id="IPR011992">
    <property type="entry name" value="EF-hand-dom_pair"/>
</dbReference>
<feature type="region of interest" description="Disordered" evidence="1">
    <location>
        <begin position="1"/>
        <end position="33"/>
    </location>
</feature>
<name>A0AA36I8J8_9DINO</name>
<feature type="domain" description="Ubiquitin-like" evidence="2">
    <location>
        <begin position="209"/>
        <end position="279"/>
    </location>
</feature>
<dbReference type="Gene3D" id="3.10.20.90">
    <property type="entry name" value="Phosphatidylinositol 3-kinase Catalytic Subunit, Chain A, domain 1"/>
    <property type="match status" value="1"/>
</dbReference>
<organism evidence="3 4">
    <name type="scientific">Effrenium voratum</name>
    <dbReference type="NCBI Taxonomy" id="2562239"/>
    <lineage>
        <taxon>Eukaryota</taxon>
        <taxon>Sar</taxon>
        <taxon>Alveolata</taxon>
        <taxon>Dinophyceae</taxon>
        <taxon>Suessiales</taxon>
        <taxon>Symbiodiniaceae</taxon>
        <taxon>Effrenium</taxon>
    </lineage>
</organism>
<dbReference type="SUPFAM" id="SSF47473">
    <property type="entry name" value="EF-hand"/>
    <property type="match status" value="1"/>
</dbReference>